<name>A0A5C5VYV1_9PLAN</name>
<proteinExistence type="predicted"/>
<dbReference type="Proteomes" id="UP000317243">
    <property type="component" value="Unassembled WGS sequence"/>
</dbReference>
<reference evidence="1 2" key="1">
    <citation type="submission" date="2019-02" db="EMBL/GenBank/DDBJ databases">
        <title>Deep-cultivation of Planctomycetes and their phenomic and genomic characterization uncovers novel biology.</title>
        <authorList>
            <person name="Wiegand S."/>
            <person name="Jogler M."/>
            <person name="Boedeker C."/>
            <person name="Pinto D."/>
            <person name="Vollmers J."/>
            <person name="Rivas-Marin E."/>
            <person name="Kohn T."/>
            <person name="Peeters S.H."/>
            <person name="Heuer A."/>
            <person name="Rast P."/>
            <person name="Oberbeckmann S."/>
            <person name="Bunk B."/>
            <person name="Jeske O."/>
            <person name="Meyerdierks A."/>
            <person name="Storesund J.E."/>
            <person name="Kallscheuer N."/>
            <person name="Luecker S."/>
            <person name="Lage O.M."/>
            <person name="Pohl T."/>
            <person name="Merkel B.J."/>
            <person name="Hornburger P."/>
            <person name="Mueller R.-W."/>
            <person name="Bruemmer F."/>
            <person name="Labrenz M."/>
            <person name="Spormann A.M."/>
            <person name="Op Den Camp H."/>
            <person name="Overmann J."/>
            <person name="Amann R."/>
            <person name="Jetten M.S.M."/>
            <person name="Mascher T."/>
            <person name="Medema M.H."/>
            <person name="Devos D.P."/>
            <person name="Kaster A.-K."/>
            <person name="Ovreas L."/>
            <person name="Rohde M."/>
            <person name="Galperin M.Y."/>
            <person name="Jogler C."/>
        </authorList>
    </citation>
    <scope>NUCLEOTIDE SEQUENCE [LARGE SCALE GENOMIC DNA]</scope>
    <source>
        <strain evidence="1 2">KOR42</strain>
    </source>
</reference>
<evidence type="ECO:0000313" key="2">
    <source>
        <dbReference type="Proteomes" id="UP000317243"/>
    </source>
</evidence>
<comment type="caution">
    <text evidence="1">The sequence shown here is derived from an EMBL/GenBank/DDBJ whole genome shotgun (WGS) entry which is preliminary data.</text>
</comment>
<keyword evidence="2" id="KW-1185">Reference proteome</keyword>
<dbReference type="AlphaFoldDB" id="A0A5C5VYV1"/>
<gene>
    <name evidence="1" type="ORF">KOR42_44020</name>
</gene>
<evidence type="ECO:0000313" key="1">
    <source>
        <dbReference type="EMBL" id="TWT43584.1"/>
    </source>
</evidence>
<accession>A0A5C5VYV1</accession>
<dbReference type="EMBL" id="SIHI01000030">
    <property type="protein sequence ID" value="TWT43584.1"/>
    <property type="molecule type" value="Genomic_DNA"/>
</dbReference>
<organism evidence="1 2">
    <name type="scientific">Thalassoglobus neptunius</name>
    <dbReference type="NCBI Taxonomy" id="1938619"/>
    <lineage>
        <taxon>Bacteria</taxon>
        <taxon>Pseudomonadati</taxon>
        <taxon>Planctomycetota</taxon>
        <taxon>Planctomycetia</taxon>
        <taxon>Planctomycetales</taxon>
        <taxon>Planctomycetaceae</taxon>
        <taxon>Thalassoglobus</taxon>
    </lineage>
</organism>
<protein>
    <submittedName>
        <fullName evidence="1">Uncharacterized protein</fullName>
    </submittedName>
</protein>
<sequence length="77" mass="8508">MVRIDSPERAMFRQIETNKPFPLIQQIAEERSKITHASFDSRTAGYFDGCLGGLAADFAPRGRMSGATGRRFSLISA</sequence>